<dbReference type="AlphaFoldDB" id="A0A8T0GIB7"/>
<protein>
    <recommendedName>
        <fullName evidence="4">Secreted protein</fullName>
    </recommendedName>
</protein>
<dbReference type="Proteomes" id="UP000822688">
    <property type="component" value="Chromosome 10"/>
</dbReference>
<evidence type="ECO:0008006" key="4">
    <source>
        <dbReference type="Google" id="ProtNLM"/>
    </source>
</evidence>
<proteinExistence type="predicted"/>
<reference evidence="2" key="1">
    <citation type="submission" date="2020-06" db="EMBL/GenBank/DDBJ databases">
        <title>WGS assembly of Ceratodon purpureus strain R40.</title>
        <authorList>
            <person name="Carey S.B."/>
            <person name="Jenkins J."/>
            <person name="Shu S."/>
            <person name="Lovell J.T."/>
            <person name="Sreedasyam A."/>
            <person name="Maumus F."/>
            <person name="Tiley G.P."/>
            <person name="Fernandez-Pozo N."/>
            <person name="Barry K."/>
            <person name="Chen C."/>
            <person name="Wang M."/>
            <person name="Lipzen A."/>
            <person name="Daum C."/>
            <person name="Saski C.A."/>
            <person name="Payton A.C."/>
            <person name="Mcbreen J.C."/>
            <person name="Conrad R.E."/>
            <person name="Kollar L.M."/>
            <person name="Olsson S."/>
            <person name="Huttunen S."/>
            <person name="Landis J.B."/>
            <person name="Wickett N.J."/>
            <person name="Johnson M.G."/>
            <person name="Rensing S.A."/>
            <person name="Grimwood J."/>
            <person name="Schmutz J."/>
            <person name="Mcdaniel S.F."/>
        </authorList>
    </citation>
    <scope>NUCLEOTIDE SEQUENCE</scope>
    <source>
        <strain evidence="2">R40</strain>
    </source>
</reference>
<feature type="chain" id="PRO_5035943083" description="Secreted protein" evidence="1">
    <location>
        <begin position="20"/>
        <end position="69"/>
    </location>
</feature>
<gene>
    <name evidence="2" type="ORF">KC19_10G050300</name>
</gene>
<dbReference type="EMBL" id="CM026431">
    <property type="protein sequence ID" value="KAG0558740.1"/>
    <property type="molecule type" value="Genomic_DNA"/>
</dbReference>
<organism evidence="2 3">
    <name type="scientific">Ceratodon purpureus</name>
    <name type="common">Fire moss</name>
    <name type="synonym">Dicranum purpureum</name>
    <dbReference type="NCBI Taxonomy" id="3225"/>
    <lineage>
        <taxon>Eukaryota</taxon>
        <taxon>Viridiplantae</taxon>
        <taxon>Streptophyta</taxon>
        <taxon>Embryophyta</taxon>
        <taxon>Bryophyta</taxon>
        <taxon>Bryophytina</taxon>
        <taxon>Bryopsida</taxon>
        <taxon>Dicranidae</taxon>
        <taxon>Pseudoditrichales</taxon>
        <taxon>Ditrichaceae</taxon>
        <taxon>Ceratodon</taxon>
    </lineage>
</organism>
<accession>A0A8T0GIB7</accession>
<name>A0A8T0GIB7_CERPU</name>
<comment type="caution">
    <text evidence="2">The sequence shown here is derived from an EMBL/GenBank/DDBJ whole genome shotgun (WGS) entry which is preliminary data.</text>
</comment>
<evidence type="ECO:0000256" key="1">
    <source>
        <dbReference type="SAM" id="SignalP"/>
    </source>
</evidence>
<keyword evidence="3" id="KW-1185">Reference proteome</keyword>
<sequence>MLLVFSASQLLFSHPSTLSVSNASDCRLCNYLSCEAVFHVQVVVLHKAYRCVPGHILTGRFPHLVCIEC</sequence>
<keyword evidence="1" id="KW-0732">Signal</keyword>
<evidence type="ECO:0000313" key="3">
    <source>
        <dbReference type="Proteomes" id="UP000822688"/>
    </source>
</evidence>
<evidence type="ECO:0000313" key="2">
    <source>
        <dbReference type="EMBL" id="KAG0558740.1"/>
    </source>
</evidence>
<feature type="signal peptide" evidence="1">
    <location>
        <begin position="1"/>
        <end position="19"/>
    </location>
</feature>